<organism evidence="1 2">
    <name type="scientific">Candidatus Liberibacter asiaticus str. gxpsy</name>
    <dbReference type="NCBI Taxonomy" id="1174529"/>
    <lineage>
        <taxon>Bacteria</taxon>
        <taxon>Pseudomonadati</taxon>
        <taxon>Pseudomonadota</taxon>
        <taxon>Alphaproteobacteria</taxon>
        <taxon>Hyphomicrobiales</taxon>
        <taxon>Rhizobiaceae</taxon>
        <taxon>Liberibacter</taxon>
    </lineage>
</organism>
<evidence type="ECO:0008006" key="3">
    <source>
        <dbReference type="Google" id="ProtNLM"/>
    </source>
</evidence>
<accession>A0ABM5NG90</accession>
<protein>
    <recommendedName>
        <fullName evidence="3">Phage protein</fullName>
    </recommendedName>
</protein>
<name>A0ABM5NG90_LIBAS</name>
<evidence type="ECO:0000313" key="1">
    <source>
        <dbReference type="EMBL" id="AGH16872.1"/>
    </source>
</evidence>
<evidence type="ECO:0000313" key="2">
    <source>
        <dbReference type="Proteomes" id="UP000011820"/>
    </source>
</evidence>
<gene>
    <name evidence="1" type="ORF">WSI_02510</name>
</gene>
<proteinExistence type="predicted"/>
<dbReference type="Proteomes" id="UP000011820">
    <property type="component" value="Chromosome"/>
</dbReference>
<sequence>MEFLGGIIFTIICLYMMNGYQKEKKDIERTRLNIERTRLTCEEARHTQDENLTKACKDELKNIKSNPKEKAK</sequence>
<reference evidence="1 2" key="1">
    <citation type="journal article" date="2013" name="Genome Announc.">
        <title>Complete Genome Sequence of a Chinese Strain of 'Candidatus Liberibacter asiaticus'.</title>
        <authorList>
            <person name="Lin H."/>
            <person name="Han C.S."/>
            <person name="Liu B."/>
            <person name="Lou B."/>
            <person name="Bai X."/>
            <person name="Deng C."/>
            <person name="Civerolo E.L."/>
            <person name="Gupta G."/>
        </authorList>
    </citation>
    <scope>NUCLEOTIDE SEQUENCE [LARGE SCALE GENOMIC DNA]</scope>
    <source>
        <strain evidence="2">gxpsy</strain>
    </source>
</reference>
<keyword evidence="2" id="KW-1185">Reference proteome</keyword>
<dbReference type="EMBL" id="CP004005">
    <property type="protein sequence ID" value="AGH16872.1"/>
    <property type="molecule type" value="Genomic_DNA"/>
</dbReference>